<evidence type="ECO:0000256" key="2">
    <source>
        <dbReference type="ARBA" id="ARBA00001966"/>
    </source>
</evidence>
<keyword evidence="8" id="KW-0816">Tricarboxylic acid cycle</keyword>
<organism evidence="17 18">
    <name type="scientific">Polistes dominula</name>
    <name type="common">European paper wasp</name>
    <name type="synonym">Vespa dominula</name>
    <dbReference type="NCBI Taxonomy" id="743375"/>
    <lineage>
        <taxon>Eukaryota</taxon>
        <taxon>Metazoa</taxon>
        <taxon>Ecdysozoa</taxon>
        <taxon>Arthropoda</taxon>
        <taxon>Hexapoda</taxon>
        <taxon>Insecta</taxon>
        <taxon>Pterygota</taxon>
        <taxon>Neoptera</taxon>
        <taxon>Endopterygota</taxon>
        <taxon>Hymenoptera</taxon>
        <taxon>Apocrita</taxon>
        <taxon>Aculeata</taxon>
        <taxon>Vespoidea</taxon>
        <taxon>Vespidae</taxon>
        <taxon>Polistinae</taxon>
        <taxon>Polistini</taxon>
        <taxon>Polistes</taxon>
    </lineage>
</organism>
<keyword evidence="9" id="KW-0001">2Fe-2S</keyword>
<comment type="cofactor">
    <cofactor evidence="15">
        <name>[2Fe-2S] cluster</name>
        <dbReference type="ChEBI" id="CHEBI:190135"/>
    </cofactor>
</comment>
<dbReference type="InterPro" id="IPR025192">
    <property type="entry name" value="Succ_DH/fum_Rdtase_N"/>
</dbReference>
<evidence type="ECO:0000256" key="15">
    <source>
        <dbReference type="ARBA" id="ARBA00034078"/>
    </source>
</evidence>
<dbReference type="GeneID" id="107068204"/>
<evidence type="ECO:0000256" key="11">
    <source>
        <dbReference type="ARBA" id="ARBA00023002"/>
    </source>
</evidence>
<evidence type="ECO:0000256" key="5">
    <source>
        <dbReference type="ARBA" id="ARBA00012792"/>
    </source>
</evidence>
<dbReference type="Proteomes" id="UP000694924">
    <property type="component" value="Unplaced"/>
</dbReference>
<keyword evidence="13" id="KW-0411">Iron-sulfur</keyword>
<dbReference type="PANTHER" id="PTHR11921">
    <property type="entry name" value="SUCCINATE DEHYDROGENASE IRON-SULFUR PROTEIN"/>
    <property type="match status" value="1"/>
</dbReference>
<dbReference type="Gene3D" id="3.10.20.30">
    <property type="match status" value="1"/>
</dbReference>
<dbReference type="Pfam" id="PF13183">
    <property type="entry name" value="Fer4_8"/>
    <property type="match status" value="1"/>
</dbReference>
<evidence type="ECO:0000256" key="4">
    <source>
        <dbReference type="ARBA" id="ARBA00009433"/>
    </source>
</evidence>
<dbReference type="InterPro" id="IPR017896">
    <property type="entry name" value="4Fe4S_Fe-S-bd"/>
</dbReference>
<dbReference type="PROSITE" id="PS00198">
    <property type="entry name" value="4FE4S_FER_1"/>
    <property type="match status" value="1"/>
</dbReference>
<evidence type="ECO:0000256" key="10">
    <source>
        <dbReference type="ARBA" id="ARBA00022723"/>
    </source>
</evidence>
<dbReference type="PANTHER" id="PTHR11921:SF29">
    <property type="entry name" value="SUCCINATE DEHYDROGENASE [UBIQUINONE] IRON-SULFUR SUBUNIT, MITOCHONDRIAL"/>
    <property type="match status" value="1"/>
</dbReference>
<accession>A0ABM1II21</accession>
<dbReference type="EC" id="1.3.5.1" evidence="5"/>
<dbReference type="InterPro" id="IPR017900">
    <property type="entry name" value="4Fe4S_Fe_S_CS"/>
</dbReference>
<evidence type="ECO:0000256" key="1">
    <source>
        <dbReference type="ARBA" id="ARBA00001927"/>
    </source>
</evidence>
<dbReference type="InterPro" id="IPR001041">
    <property type="entry name" value="2Fe-2S_ferredoxin-type"/>
</dbReference>
<protein>
    <recommendedName>
        <fullName evidence="6">Succinate dehydrogenase [ubiquinone] iron-sulfur subunit, mitochondrial</fullName>
        <ecNumber evidence="5">1.3.5.1</ecNumber>
    </recommendedName>
</protein>
<reference evidence="18" key="1">
    <citation type="submission" date="2025-08" db="UniProtKB">
        <authorList>
            <consortium name="RefSeq"/>
        </authorList>
    </citation>
    <scope>IDENTIFICATION</scope>
    <source>
        <tissue evidence="18">Whole body</tissue>
    </source>
</reference>
<dbReference type="RefSeq" id="XP_015179858.1">
    <property type="nucleotide sequence ID" value="XM_015324372.1"/>
</dbReference>
<evidence type="ECO:0000313" key="18">
    <source>
        <dbReference type="RefSeq" id="XP_015179858.1"/>
    </source>
</evidence>
<evidence type="ECO:0000256" key="13">
    <source>
        <dbReference type="ARBA" id="ARBA00023014"/>
    </source>
</evidence>
<evidence type="ECO:0000256" key="6">
    <source>
        <dbReference type="ARBA" id="ARBA00016766"/>
    </source>
</evidence>
<keyword evidence="10" id="KW-0479">Metal-binding</keyword>
<dbReference type="Gene3D" id="1.10.1060.10">
    <property type="entry name" value="Alpha-helical ferredoxin"/>
    <property type="match status" value="1"/>
</dbReference>
<evidence type="ECO:0000313" key="17">
    <source>
        <dbReference type="Proteomes" id="UP000694924"/>
    </source>
</evidence>
<keyword evidence="14" id="KW-0003">3Fe-4S</keyword>
<evidence type="ECO:0000256" key="8">
    <source>
        <dbReference type="ARBA" id="ARBA00022532"/>
    </source>
</evidence>
<comment type="pathway">
    <text evidence="3">Carbohydrate metabolism; tricarboxylic acid cycle.</text>
</comment>
<dbReference type="InterPro" id="IPR009051">
    <property type="entry name" value="Helical_ferredxn"/>
</dbReference>
<dbReference type="Pfam" id="PF13085">
    <property type="entry name" value="Fer2_3"/>
    <property type="match status" value="1"/>
</dbReference>
<comment type="cofactor">
    <cofactor evidence="2">
        <name>[4Fe-4S] cluster</name>
        <dbReference type="ChEBI" id="CHEBI:49883"/>
    </cofactor>
</comment>
<keyword evidence="17" id="KW-1185">Reference proteome</keyword>
<dbReference type="PROSITE" id="PS51085">
    <property type="entry name" value="2FE2S_FER_2"/>
    <property type="match status" value="1"/>
</dbReference>
<evidence type="ECO:0000256" key="14">
    <source>
        <dbReference type="ARBA" id="ARBA00023291"/>
    </source>
</evidence>
<gene>
    <name evidence="18" type="primary">LOC107068204</name>
</gene>
<dbReference type="InterPro" id="IPR036010">
    <property type="entry name" value="2Fe-2S_ferredoxin-like_sf"/>
</dbReference>
<dbReference type="NCBIfam" id="TIGR00384">
    <property type="entry name" value="dhsB"/>
    <property type="match status" value="1"/>
</dbReference>
<name>A0ABM1II21_POLDO</name>
<evidence type="ECO:0000256" key="7">
    <source>
        <dbReference type="ARBA" id="ARBA00022485"/>
    </source>
</evidence>
<proteinExistence type="inferred from homology"/>
<evidence type="ECO:0000256" key="12">
    <source>
        <dbReference type="ARBA" id="ARBA00023004"/>
    </source>
</evidence>
<dbReference type="NCBIfam" id="NF004616">
    <property type="entry name" value="PRK05950.1"/>
    <property type="match status" value="1"/>
</dbReference>
<comment type="similarity">
    <text evidence="4">Belongs to the succinate dehydrogenase/fumarate reductase iron-sulfur protein family.</text>
</comment>
<dbReference type="SUPFAM" id="SSF54292">
    <property type="entry name" value="2Fe-2S ferredoxin-like"/>
    <property type="match status" value="1"/>
</dbReference>
<evidence type="ECO:0000256" key="3">
    <source>
        <dbReference type="ARBA" id="ARBA00005163"/>
    </source>
</evidence>
<sequence length="354" mass="40789">MQQGNSIENNKEMIYRSKDMLLADAGGFTSQFCKNGYINLQHNSWFRIIISSFPLRYLSSSKSTEMLLSKEKMNVKDCKNVKENLEKKPKMQTFRIYRWNPEKPKVKPFMQQYNVDLNKSSGTMVLDALHIIKGELDPTLSFRRSCREGICGCCSMNINGVNNLACVTKIEYSPKPIIIYPLPHAYVIRDLIVDMTQFLKQIDSVDPFLKRPGEDSFLGLRQILQSPRDRDKLNGLYECILCGCCSYSCPPYWWLGDKFLGPAALLQAYRWLIDSRDLAYKDRLNKLQDFYSVYRCHTIFNCTKSCPKALNPGRAIAEIKRHLAGLTKKEDPDLETPIPNPCPGKEDIYLCKEE</sequence>
<keyword evidence="12" id="KW-0408">Iron</keyword>
<comment type="cofactor">
    <cofactor evidence="1">
        <name>[3Fe-4S] cluster</name>
        <dbReference type="ChEBI" id="CHEBI:21137"/>
    </cofactor>
</comment>
<dbReference type="InterPro" id="IPR050573">
    <property type="entry name" value="SDH/FRD_Iron-Sulfur"/>
</dbReference>
<evidence type="ECO:0000259" key="16">
    <source>
        <dbReference type="PROSITE" id="PS51085"/>
    </source>
</evidence>
<keyword evidence="7" id="KW-0004">4Fe-4S</keyword>
<dbReference type="SUPFAM" id="SSF46548">
    <property type="entry name" value="alpha-helical ferredoxin"/>
    <property type="match status" value="1"/>
</dbReference>
<keyword evidence="11" id="KW-0560">Oxidoreductase</keyword>
<feature type="domain" description="2Fe-2S ferredoxin-type" evidence="16">
    <location>
        <begin position="104"/>
        <end position="185"/>
    </location>
</feature>
<dbReference type="InterPro" id="IPR012675">
    <property type="entry name" value="Beta-grasp_dom_sf"/>
</dbReference>
<dbReference type="InterPro" id="IPR004489">
    <property type="entry name" value="Succ_DH/fum_Rdtase_Fe-S"/>
</dbReference>
<evidence type="ECO:0000256" key="9">
    <source>
        <dbReference type="ARBA" id="ARBA00022714"/>
    </source>
</evidence>